<feature type="signal peptide" evidence="1">
    <location>
        <begin position="1"/>
        <end position="20"/>
    </location>
</feature>
<reference evidence="2 3" key="1">
    <citation type="journal article" date="2018" name="Nat. Ecol. Evol.">
        <title>Pezizomycetes genomes reveal the molecular basis of ectomycorrhizal truffle lifestyle.</title>
        <authorList>
            <person name="Murat C."/>
            <person name="Payen T."/>
            <person name="Noel B."/>
            <person name="Kuo A."/>
            <person name="Morin E."/>
            <person name="Chen J."/>
            <person name="Kohler A."/>
            <person name="Krizsan K."/>
            <person name="Balestrini R."/>
            <person name="Da Silva C."/>
            <person name="Montanini B."/>
            <person name="Hainaut M."/>
            <person name="Levati E."/>
            <person name="Barry K.W."/>
            <person name="Belfiori B."/>
            <person name="Cichocki N."/>
            <person name="Clum A."/>
            <person name="Dockter R.B."/>
            <person name="Fauchery L."/>
            <person name="Guy J."/>
            <person name="Iotti M."/>
            <person name="Le Tacon F."/>
            <person name="Lindquist E.A."/>
            <person name="Lipzen A."/>
            <person name="Malagnac F."/>
            <person name="Mello A."/>
            <person name="Molinier V."/>
            <person name="Miyauchi S."/>
            <person name="Poulain J."/>
            <person name="Riccioni C."/>
            <person name="Rubini A."/>
            <person name="Sitrit Y."/>
            <person name="Splivallo R."/>
            <person name="Traeger S."/>
            <person name="Wang M."/>
            <person name="Zifcakova L."/>
            <person name="Wipf D."/>
            <person name="Zambonelli A."/>
            <person name="Paolocci F."/>
            <person name="Nowrousian M."/>
            <person name="Ottonello S."/>
            <person name="Baldrian P."/>
            <person name="Spatafora J.W."/>
            <person name="Henrissat B."/>
            <person name="Nagy L.G."/>
            <person name="Aury J.M."/>
            <person name="Wincker P."/>
            <person name="Grigoriev I.V."/>
            <person name="Bonfante P."/>
            <person name="Martin F.M."/>
        </authorList>
    </citation>
    <scope>NUCLEOTIDE SEQUENCE [LARGE SCALE GENOMIC DNA]</scope>
    <source>
        <strain evidence="2 3">RN42</strain>
    </source>
</reference>
<dbReference type="EMBL" id="ML119830">
    <property type="protein sequence ID" value="RPA73187.1"/>
    <property type="molecule type" value="Genomic_DNA"/>
</dbReference>
<organism evidence="2 3">
    <name type="scientific">Ascobolus immersus RN42</name>
    <dbReference type="NCBI Taxonomy" id="1160509"/>
    <lineage>
        <taxon>Eukaryota</taxon>
        <taxon>Fungi</taxon>
        <taxon>Dikarya</taxon>
        <taxon>Ascomycota</taxon>
        <taxon>Pezizomycotina</taxon>
        <taxon>Pezizomycetes</taxon>
        <taxon>Pezizales</taxon>
        <taxon>Ascobolaceae</taxon>
        <taxon>Ascobolus</taxon>
    </lineage>
</organism>
<dbReference type="Proteomes" id="UP000275078">
    <property type="component" value="Unassembled WGS sequence"/>
</dbReference>
<evidence type="ECO:0000313" key="3">
    <source>
        <dbReference type="Proteomes" id="UP000275078"/>
    </source>
</evidence>
<sequence length="202" mass="22495">MNILLTTLILGLTLIPNALACKNCGVDIHIWLKDNSCKGRADLLLPKPGPNVCWTSPKDFRKFRSMKAFVISDKGWNLDPFTLHAYETLGTCSAKSKQNVSVQGPNKCLTMDKIGVKAFSGFKWVPKPKKCDVKKGQFEDEVEESTDAFDVDAAEEVDCKTEVGKVVVLLPKWGAYMASTGPVRVILAEFWTNARIRKSKWV</sequence>
<proteinExistence type="predicted"/>
<evidence type="ECO:0000256" key="1">
    <source>
        <dbReference type="SAM" id="SignalP"/>
    </source>
</evidence>
<keyword evidence="3" id="KW-1185">Reference proteome</keyword>
<evidence type="ECO:0000313" key="2">
    <source>
        <dbReference type="EMBL" id="RPA73187.1"/>
    </source>
</evidence>
<gene>
    <name evidence="2" type="ORF">BJ508DRAFT_314037</name>
</gene>
<keyword evidence="1" id="KW-0732">Signal</keyword>
<dbReference type="AlphaFoldDB" id="A0A3N4HIK2"/>
<feature type="chain" id="PRO_5018222572" evidence="1">
    <location>
        <begin position="21"/>
        <end position="202"/>
    </location>
</feature>
<protein>
    <submittedName>
        <fullName evidence="2">Uncharacterized protein</fullName>
    </submittedName>
</protein>
<accession>A0A3N4HIK2</accession>
<name>A0A3N4HIK2_ASCIM</name>